<dbReference type="InterPro" id="IPR051257">
    <property type="entry name" value="Diverse_CBS-Domain"/>
</dbReference>
<dbReference type="Pfam" id="PF00571">
    <property type="entry name" value="CBS"/>
    <property type="match status" value="2"/>
</dbReference>
<dbReference type="RefSeq" id="WP_177135827.1">
    <property type="nucleotide sequence ID" value="NZ_JAGPWB010000058.1"/>
</dbReference>
<feature type="domain" description="CBS" evidence="4">
    <location>
        <begin position="7"/>
        <end position="68"/>
    </location>
</feature>
<evidence type="ECO:0000256" key="2">
    <source>
        <dbReference type="PROSITE-ProRule" id="PRU00703"/>
    </source>
</evidence>
<comment type="caution">
    <text evidence="5">The sequence shown here is derived from an EMBL/GenBank/DDBJ whole genome shotgun (WGS) entry which is preliminary data.</text>
</comment>
<evidence type="ECO:0000313" key="5">
    <source>
        <dbReference type="EMBL" id="NWF45950.1"/>
    </source>
</evidence>
<keyword evidence="1 2" id="KW-0129">CBS domain</keyword>
<dbReference type="PANTHER" id="PTHR43080:SF2">
    <property type="entry name" value="CBS DOMAIN-CONTAINING PROTEIN"/>
    <property type="match status" value="1"/>
</dbReference>
<dbReference type="EMBL" id="VYGV01000007">
    <property type="protein sequence ID" value="NWF45950.1"/>
    <property type="molecule type" value="Genomic_DNA"/>
</dbReference>
<dbReference type="PANTHER" id="PTHR43080">
    <property type="entry name" value="CBS DOMAIN-CONTAINING PROTEIN CBSX3, MITOCHONDRIAL"/>
    <property type="match status" value="1"/>
</dbReference>
<dbReference type="SUPFAM" id="SSF54631">
    <property type="entry name" value="CBS-domain pair"/>
    <property type="match status" value="1"/>
</dbReference>
<evidence type="ECO:0000256" key="1">
    <source>
        <dbReference type="ARBA" id="ARBA00023122"/>
    </source>
</evidence>
<protein>
    <submittedName>
        <fullName evidence="5">CBS domain-containing protein</fullName>
    </submittedName>
</protein>
<feature type="domain" description="CBS" evidence="4">
    <location>
        <begin position="75"/>
        <end position="133"/>
    </location>
</feature>
<evidence type="ECO:0000313" key="6">
    <source>
        <dbReference type="Proteomes" id="UP000545507"/>
    </source>
</evidence>
<dbReference type="InterPro" id="IPR046342">
    <property type="entry name" value="CBS_dom_sf"/>
</dbReference>
<dbReference type="SMART" id="SM00116">
    <property type="entry name" value="CBS"/>
    <property type="match status" value="2"/>
</dbReference>
<keyword evidence="6" id="KW-1185">Reference proteome</keyword>
<name>A0A7Y8GW52_9BURK</name>
<dbReference type="PROSITE" id="PS51371">
    <property type="entry name" value="CBS"/>
    <property type="match status" value="2"/>
</dbReference>
<gene>
    <name evidence="5" type="ORF">F3K02_11915</name>
</gene>
<accession>A0A7Y8GW52</accession>
<proteinExistence type="predicted"/>
<dbReference type="Proteomes" id="UP000545507">
    <property type="component" value="Unassembled WGS sequence"/>
</dbReference>
<dbReference type="AlphaFoldDB" id="A0A7Y8GW52"/>
<dbReference type="InterPro" id="IPR000644">
    <property type="entry name" value="CBS_dom"/>
</dbReference>
<sequence>MQVSAICNRDIVTIDAQRSLMEAARMMRDHHVGTLVVTCSDARGEQVCGIVTDRDLVVDALARMPLELDIEVGDLAHVDLTLIAENASLDQAVVAMQDSGVRRLLVTDGEHHLSGIISLDDVIEACAKQVGGLAKIIRNGMDRELAMHTPKAELDKAPSLPGAPETSQGHWTRVVV</sequence>
<organism evidence="5 6">
    <name type="scientific">Hydrogenophaga aromaticivorans</name>
    <dbReference type="NCBI Taxonomy" id="2610898"/>
    <lineage>
        <taxon>Bacteria</taxon>
        <taxon>Pseudomonadati</taxon>
        <taxon>Pseudomonadota</taxon>
        <taxon>Betaproteobacteria</taxon>
        <taxon>Burkholderiales</taxon>
        <taxon>Comamonadaceae</taxon>
        <taxon>Hydrogenophaga</taxon>
    </lineage>
</organism>
<reference evidence="5 6" key="1">
    <citation type="submission" date="2019-09" db="EMBL/GenBank/DDBJ databases">
        <title>Hydrogenophaga aromatica sp. nov., isolated from a para-xylene-degrading enrichment culture.</title>
        <authorList>
            <person name="Tancsics A."/>
            <person name="Banerjee S."/>
        </authorList>
    </citation>
    <scope>NUCLEOTIDE SEQUENCE [LARGE SCALE GENOMIC DNA]</scope>
    <source>
        <strain evidence="5 6">D2P1</strain>
    </source>
</reference>
<evidence type="ECO:0000256" key="3">
    <source>
        <dbReference type="SAM" id="MobiDB-lite"/>
    </source>
</evidence>
<evidence type="ECO:0000259" key="4">
    <source>
        <dbReference type="PROSITE" id="PS51371"/>
    </source>
</evidence>
<dbReference type="Gene3D" id="3.10.580.10">
    <property type="entry name" value="CBS-domain"/>
    <property type="match status" value="1"/>
</dbReference>
<feature type="region of interest" description="Disordered" evidence="3">
    <location>
        <begin position="152"/>
        <end position="176"/>
    </location>
</feature>